<dbReference type="EMBL" id="RCHS01004089">
    <property type="protein sequence ID" value="RMX37656.1"/>
    <property type="molecule type" value="Genomic_DNA"/>
</dbReference>
<evidence type="ECO:0000313" key="2">
    <source>
        <dbReference type="Proteomes" id="UP000275408"/>
    </source>
</evidence>
<organism evidence="1 2">
    <name type="scientific">Pocillopora damicornis</name>
    <name type="common">Cauliflower coral</name>
    <name type="synonym">Millepora damicornis</name>
    <dbReference type="NCBI Taxonomy" id="46731"/>
    <lineage>
        <taxon>Eukaryota</taxon>
        <taxon>Metazoa</taxon>
        <taxon>Cnidaria</taxon>
        <taxon>Anthozoa</taxon>
        <taxon>Hexacorallia</taxon>
        <taxon>Scleractinia</taxon>
        <taxon>Astrocoeniina</taxon>
        <taxon>Pocilloporidae</taxon>
        <taxon>Pocillopora</taxon>
    </lineage>
</organism>
<gene>
    <name evidence="1" type="ORF">pdam_00004293</name>
</gene>
<keyword evidence="2" id="KW-1185">Reference proteome</keyword>
<protein>
    <submittedName>
        <fullName evidence="1">Uncharacterized protein</fullName>
    </submittedName>
</protein>
<dbReference type="AlphaFoldDB" id="A0A3M6T8C5"/>
<sequence>MMPVFQAILSVSSQSFVEHSDPKAIFREDGISKSLLEIMEGYMTTREKHLKGDNKQNIPGFSTAALVFDPKQFKANKEVKISKEVKQLLTTRPDVRTSDQLQTVSYLYIT</sequence>
<evidence type="ECO:0000313" key="1">
    <source>
        <dbReference type="EMBL" id="RMX37656.1"/>
    </source>
</evidence>
<accession>A0A3M6T8C5</accession>
<proteinExistence type="predicted"/>
<reference evidence="1 2" key="1">
    <citation type="journal article" date="2018" name="Sci. Rep.">
        <title>Comparative analysis of the Pocillopora damicornis genome highlights role of immune system in coral evolution.</title>
        <authorList>
            <person name="Cunning R."/>
            <person name="Bay R.A."/>
            <person name="Gillette P."/>
            <person name="Baker A.C."/>
            <person name="Traylor-Knowles N."/>
        </authorList>
    </citation>
    <scope>NUCLEOTIDE SEQUENCE [LARGE SCALE GENOMIC DNA]</scope>
    <source>
        <strain evidence="1">RSMAS</strain>
        <tissue evidence="1">Whole animal</tissue>
    </source>
</reference>
<dbReference type="OrthoDB" id="166212at2759"/>
<comment type="caution">
    <text evidence="1">The sequence shown here is derived from an EMBL/GenBank/DDBJ whole genome shotgun (WGS) entry which is preliminary data.</text>
</comment>
<name>A0A3M6T8C5_POCDA</name>
<dbReference type="Proteomes" id="UP000275408">
    <property type="component" value="Unassembled WGS sequence"/>
</dbReference>